<reference evidence="2" key="1">
    <citation type="journal article" date="2022" name="bioRxiv">
        <title>Sequencing and chromosome-scale assembly of the giantPleurodeles waltlgenome.</title>
        <authorList>
            <person name="Brown T."/>
            <person name="Elewa A."/>
            <person name="Iarovenko S."/>
            <person name="Subramanian E."/>
            <person name="Araus A.J."/>
            <person name="Petzold A."/>
            <person name="Susuki M."/>
            <person name="Suzuki K.-i.T."/>
            <person name="Hayashi T."/>
            <person name="Toyoda A."/>
            <person name="Oliveira C."/>
            <person name="Osipova E."/>
            <person name="Leigh N.D."/>
            <person name="Simon A."/>
            <person name="Yun M.H."/>
        </authorList>
    </citation>
    <scope>NUCLEOTIDE SEQUENCE</scope>
    <source>
        <strain evidence="2">20211129_DDA</strain>
        <tissue evidence="2">Liver</tissue>
    </source>
</reference>
<organism evidence="2 3">
    <name type="scientific">Pleurodeles waltl</name>
    <name type="common">Iberian ribbed newt</name>
    <dbReference type="NCBI Taxonomy" id="8319"/>
    <lineage>
        <taxon>Eukaryota</taxon>
        <taxon>Metazoa</taxon>
        <taxon>Chordata</taxon>
        <taxon>Craniata</taxon>
        <taxon>Vertebrata</taxon>
        <taxon>Euteleostomi</taxon>
        <taxon>Amphibia</taxon>
        <taxon>Batrachia</taxon>
        <taxon>Caudata</taxon>
        <taxon>Salamandroidea</taxon>
        <taxon>Salamandridae</taxon>
        <taxon>Pleurodelinae</taxon>
        <taxon>Pleurodeles</taxon>
    </lineage>
</organism>
<name>A0AAV7UL68_PLEWA</name>
<accession>A0AAV7UL68</accession>
<keyword evidence="3" id="KW-1185">Reference proteome</keyword>
<protein>
    <submittedName>
        <fullName evidence="2">Uncharacterized protein</fullName>
    </submittedName>
</protein>
<feature type="compositionally biased region" description="Basic residues" evidence="1">
    <location>
        <begin position="189"/>
        <end position="199"/>
    </location>
</feature>
<proteinExistence type="predicted"/>
<sequence length="207" mass="21587">MPRRFRGGRRSCEGLRYGAEHDEAIGARLGWGGMLLGPAGEPAQQHPPPSGSKEEVGASPASGLPSVPGCGSVPGPLLPPSPGESGHRSRGQAGEVSAARRLLRWWSRQQGQGETRLLPQDSGRRVSPSRAGPSLEATACVPAAGLRSMLHSPHGASGESASPSHRASAPHRLRPFACAPTLPGGALVHPRRRHPRPTARRLAELGS</sequence>
<feature type="compositionally biased region" description="Low complexity" evidence="1">
    <location>
        <begin position="62"/>
        <end position="75"/>
    </location>
</feature>
<dbReference type="Proteomes" id="UP001066276">
    <property type="component" value="Chromosome 3_1"/>
</dbReference>
<dbReference type="EMBL" id="JANPWB010000005">
    <property type="protein sequence ID" value="KAJ1188724.1"/>
    <property type="molecule type" value="Genomic_DNA"/>
</dbReference>
<evidence type="ECO:0000313" key="2">
    <source>
        <dbReference type="EMBL" id="KAJ1188724.1"/>
    </source>
</evidence>
<gene>
    <name evidence="2" type="ORF">NDU88_005481</name>
</gene>
<comment type="caution">
    <text evidence="2">The sequence shown here is derived from an EMBL/GenBank/DDBJ whole genome shotgun (WGS) entry which is preliminary data.</text>
</comment>
<evidence type="ECO:0000256" key="1">
    <source>
        <dbReference type="SAM" id="MobiDB-lite"/>
    </source>
</evidence>
<feature type="region of interest" description="Disordered" evidence="1">
    <location>
        <begin position="31"/>
        <end position="207"/>
    </location>
</feature>
<evidence type="ECO:0000313" key="3">
    <source>
        <dbReference type="Proteomes" id="UP001066276"/>
    </source>
</evidence>
<dbReference type="AlphaFoldDB" id="A0AAV7UL68"/>